<proteinExistence type="predicted"/>
<dbReference type="EMBL" id="GBRH01235246">
    <property type="protein sequence ID" value="JAD62649.1"/>
    <property type="molecule type" value="Transcribed_RNA"/>
</dbReference>
<reference evidence="1" key="2">
    <citation type="journal article" date="2015" name="Data Brief">
        <title>Shoot transcriptome of the giant reed, Arundo donax.</title>
        <authorList>
            <person name="Barrero R.A."/>
            <person name="Guerrero F.D."/>
            <person name="Moolhuijzen P."/>
            <person name="Goolsby J.A."/>
            <person name="Tidwell J."/>
            <person name="Bellgard S.E."/>
            <person name="Bellgard M.I."/>
        </authorList>
    </citation>
    <scope>NUCLEOTIDE SEQUENCE</scope>
    <source>
        <tissue evidence="1">Shoot tissue taken approximately 20 cm above the soil surface</tissue>
    </source>
</reference>
<organism evidence="1">
    <name type="scientific">Arundo donax</name>
    <name type="common">Giant reed</name>
    <name type="synonym">Donax arundinaceus</name>
    <dbReference type="NCBI Taxonomy" id="35708"/>
    <lineage>
        <taxon>Eukaryota</taxon>
        <taxon>Viridiplantae</taxon>
        <taxon>Streptophyta</taxon>
        <taxon>Embryophyta</taxon>
        <taxon>Tracheophyta</taxon>
        <taxon>Spermatophyta</taxon>
        <taxon>Magnoliopsida</taxon>
        <taxon>Liliopsida</taxon>
        <taxon>Poales</taxon>
        <taxon>Poaceae</taxon>
        <taxon>PACMAD clade</taxon>
        <taxon>Arundinoideae</taxon>
        <taxon>Arundineae</taxon>
        <taxon>Arundo</taxon>
    </lineage>
</organism>
<name>A0A0A9BFD1_ARUDO</name>
<reference evidence="1" key="1">
    <citation type="submission" date="2014-09" db="EMBL/GenBank/DDBJ databases">
        <authorList>
            <person name="Magalhaes I.L.F."/>
            <person name="Oliveira U."/>
            <person name="Santos F.R."/>
            <person name="Vidigal T.H.D.A."/>
            <person name="Brescovit A.D."/>
            <person name="Santos A.J."/>
        </authorList>
    </citation>
    <scope>NUCLEOTIDE SEQUENCE</scope>
    <source>
        <tissue evidence="1">Shoot tissue taken approximately 20 cm above the soil surface</tissue>
    </source>
</reference>
<evidence type="ECO:0000313" key="1">
    <source>
        <dbReference type="EMBL" id="JAD62649.1"/>
    </source>
</evidence>
<accession>A0A0A9BFD1</accession>
<sequence length="28" mass="3139">MQICHVDCSLSNGWSVLESKGRPWPHGN</sequence>
<protein>
    <submittedName>
        <fullName evidence="1">Uncharacterized protein</fullName>
    </submittedName>
</protein>
<dbReference type="AlphaFoldDB" id="A0A0A9BFD1"/>